<feature type="transmembrane region" description="Helical" evidence="1">
    <location>
        <begin position="18"/>
        <end position="37"/>
    </location>
</feature>
<keyword evidence="1" id="KW-1133">Transmembrane helix</keyword>
<organism evidence="2 3">
    <name type="scientific">Vulcaniibacterium tengchongense</name>
    <dbReference type="NCBI Taxonomy" id="1273429"/>
    <lineage>
        <taxon>Bacteria</taxon>
        <taxon>Pseudomonadati</taxon>
        <taxon>Pseudomonadota</taxon>
        <taxon>Gammaproteobacteria</taxon>
        <taxon>Lysobacterales</taxon>
        <taxon>Lysobacteraceae</taxon>
        <taxon>Vulcaniibacterium</taxon>
    </lineage>
</organism>
<evidence type="ECO:0000313" key="3">
    <source>
        <dbReference type="Proteomes" id="UP000269708"/>
    </source>
</evidence>
<reference evidence="2 3" key="1">
    <citation type="submission" date="2018-11" db="EMBL/GenBank/DDBJ databases">
        <title>Genomic Encyclopedia of Type Strains, Phase IV (KMG-IV): sequencing the most valuable type-strain genomes for metagenomic binning, comparative biology and taxonomic classification.</title>
        <authorList>
            <person name="Goeker M."/>
        </authorList>
    </citation>
    <scope>NUCLEOTIDE SEQUENCE [LARGE SCALE GENOMIC DNA]</scope>
    <source>
        <strain evidence="2 3">DSM 25623</strain>
    </source>
</reference>
<keyword evidence="1" id="KW-0472">Membrane</keyword>
<comment type="caution">
    <text evidence="2">The sequence shown here is derived from an EMBL/GenBank/DDBJ whole genome shotgun (WGS) entry which is preliminary data.</text>
</comment>
<dbReference type="EMBL" id="RKQN01000008">
    <property type="protein sequence ID" value="RPE74640.1"/>
    <property type="molecule type" value="Genomic_DNA"/>
</dbReference>
<proteinExistence type="predicted"/>
<gene>
    <name evidence="2" type="ORF">EDC50_3169</name>
</gene>
<evidence type="ECO:0000313" key="2">
    <source>
        <dbReference type="EMBL" id="RPE74640.1"/>
    </source>
</evidence>
<dbReference type="OrthoDB" id="6025309at2"/>
<keyword evidence="1" id="KW-0812">Transmembrane</keyword>
<keyword evidence="3" id="KW-1185">Reference proteome</keyword>
<dbReference type="InterPro" id="IPR024422">
    <property type="entry name" value="Protein_unknown_function_OB"/>
</dbReference>
<feature type="transmembrane region" description="Helical" evidence="1">
    <location>
        <begin position="43"/>
        <end position="62"/>
    </location>
</feature>
<dbReference type="Pfam" id="PF12869">
    <property type="entry name" value="tRNA_anti-like"/>
    <property type="match status" value="1"/>
</dbReference>
<feature type="transmembrane region" description="Helical" evidence="1">
    <location>
        <begin position="69"/>
        <end position="92"/>
    </location>
</feature>
<name>A0A3N4VL85_9GAMM</name>
<evidence type="ECO:0000256" key="1">
    <source>
        <dbReference type="SAM" id="Phobius"/>
    </source>
</evidence>
<dbReference type="AlphaFoldDB" id="A0A3N4VL85"/>
<dbReference type="RefSeq" id="WP_123771484.1">
    <property type="nucleotide sequence ID" value="NZ_RKQN01000008.1"/>
</dbReference>
<sequence>MNATASINTTPRSAPVKATWVCLIVAWILFLLPLPGVGVFVGWPLNLVAFILAIVVMARGFTKQGLLPLLASLIVSPIVYFIGLAVLGATAVGGTAALQQASNGTETAAPASQAEPAADAIKITARELFQAYAANEVAADGKYKGKALEVSGKVESITSDFSDEAVVQLTTGEILQQVHARGLPKDVAAQLETGQQVTVACTGAGEVMGSPQLNDCRVK</sequence>
<protein>
    <submittedName>
        <fullName evidence="2">Putative nucleic acid binding protein</fullName>
    </submittedName>
</protein>
<accession>A0A3N4VL85</accession>
<dbReference type="Proteomes" id="UP000269708">
    <property type="component" value="Unassembled WGS sequence"/>
</dbReference>